<evidence type="ECO:0000313" key="8">
    <source>
        <dbReference type="EMBL" id="QNM16019.1"/>
    </source>
</evidence>
<dbReference type="KEGG" id="fho:H9Q81_04095"/>
<evidence type="ECO:0000256" key="5">
    <source>
        <dbReference type="ARBA" id="ARBA00023049"/>
    </source>
</evidence>
<dbReference type="PROSITE" id="PS50249">
    <property type="entry name" value="MPN"/>
    <property type="match status" value="1"/>
</dbReference>
<dbReference type="PROSITE" id="PS01302">
    <property type="entry name" value="UPF0758"/>
    <property type="match status" value="1"/>
</dbReference>
<dbReference type="GO" id="GO:0006508">
    <property type="term" value="P:proteolysis"/>
    <property type="evidence" value="ECO:0007669"/>
    <property type="project" value="UniProtKB-KW"/>
</dbReference>
<evidence type="ECO:0000256" key="4">
    <source>
        <dbReference type="ARBA" id="ARBA00022833"/>
    </source>
</evidence>
<keyword evidence="5" id="KW-0482">Metalloprotease</keyword>
<name>A0A7G9GYY7_9FUSO</name>
<sequence length="232" mass="26421">MELIDNSLAKGHRKRLRDRYVKNGIESFNDYEVLELLLTYAIPRKDVKNIAKELLKNHNSLFNIFHAKDLNKIEGLGNQSVVFLNLIGDLVIGMCKTKLENTSIFSEDLVIKTKDVLVNYIKGKIAYSHIENFLILFLNNANKLVATEKLFCGTIDKSAVYPREIVQKVIEHKAKGVIFAHNHPSGNIKPSNADIKLTKHMKDALNLIDVLVLDHIIISRDSYYSFLEEGLM</sequence>
<accession>A0A7G9GYY7</accession>
<evidence type="ECO:0000256" key="2">
    <source>
        <dbReference type="ARBA" id="ARBA00022723"/>
    </source>
</evidence>
<dbReference type="InterPro" id="IPR025657">
    <property type="entry name" value="RadC_JAB"/>
</dbReference>
<keyword evidence="1" id="KW-0645">Protease</keyword>
<evidence type="ECO:0000313" key="9">
    <source>
        <dbReference type="Proteomes" id="UP000515913"/>
    </source>
</evidence>
<comment type="similarity">
    <text evidence="6">Belongs to the UPF0758 family.</text>
</comment>
<dbReference type="InterPro" id="IPR020891">
    <property type="entry name" value="UPF0758_CS"/>
</dbReference>
<feature type="domain" description="MPN" evidence="7">
    <location>
        <begin position="110"/>
        <end position="232"/>
    </location>
</feature>
<dbReference type="Pfam" id="PF04002">
    <property type="entry name" value="RadC"/>
    <property type="match status" value="1"/>
</dbReference>
<organism evidence="8 9">
    <name type="scientific">Fusobacterium hominis</name>
    <dbReference type="NCBI Taxonomy" id="2764326"/>
    <lineage>
        <taxon>Bacteria</taxon>
        <taxon>Fusobacteriati</taxon>
        <taxon>Fusobacteriota</taxon>
        <taxon>Fusobacteriia</taxon>
        <taxon>Fusobacteriales</taxon>
        <taxon>Fusobacteriaceae</taxon>
        <taxon>Fusobacterium</taxon>
    </lineage>
</organism>
<dbReference type="GO" id="GO:0046872">
    <property type="term" value="F:metal ion binding"/>
    <property type="evidence" value="ECO:0007669"/>
    <property type="project" value="UniProtKB-KW"/>
</dbReference>
<dbReference type="PANTHER" id="PTHR30471">
    <property type="entry name" value="DNA REPAIR PROTEIN RADC"/>
    <property type="match status" value="1"/>
</dbReference>
<evidence type="ECO:0000256" key="1">
    <source>
        <dbReference type="ARBA" id="ARBA00022670"/>
    </source>
</evidence>
<evidence type="ECO:0000256" key="3">
    <source>
        <dbReference type="ARBA" id="ARBA00022801"/>
    </source>
</evidence>
<dbReference type="InterPro" id="IPR037518">
    <property type="entry name" value="MPN"/>
</dbReference>
<dbReference type="NCBIfam" id="TIGR00608">
    <property type="entry name" value="radc"/>
    <property type="match status" value="1"/>
</dbReference>
<dbReference type="RefSeq" id="WP_187423189.1">
    <property type="nucleotide sequence ID" value="NZ_CP060637.1"/>
</dbReference>
<keyword evidence="9" id="KW-1185">Reference proteome</keyword>
<dbReference type="Proteomes" id="UP000515913">
    <property type="component" value="Chromosome"/>
</dbReference>
<proteinExistence type="inferred from homology"/>
<protein>
    <submittedName>
        <fullName evidence="8">DNA repair protein RadC</fullName>
    </submittedName>
</protein>
<dbReference type="CDD" id="cd08071">
    <property type="entry name" value="MPN_DUF2466"/>
    <property type="match status" value="1"/>
</dbReference>
<reference evidence="8 9" key="1">
    <citation type="submission" date="2020-08" db="EMBL/GenBank/DDBJ databases">
        <authorList>
            <person name="Liu C."/>
            <person name="Sun Q."/>
        </authorList>
    </citation>
    <scope>NUCLEOTIDE SEQUENCE [LARGE SCALE GENOMIC DNA]</scope>
    <source>
        <strain evidence="8 9">NSJ-57</strain>
    </source>
</reference>
<keyword evidence="3" id="KW-0378">Hydrolase</keyword>
<dbReference type="GO" id="GO:0008237">
    <property type="term" value="F:metallopeptidase activity"/>
    <property type="evidence" value="ECO:0007669"/>
    <property type="project" value="UniProtKB-KW"/>
</dbReference>
<dbReference type="AlphaFoldDB" id="A0A7G9GYY7"/>
<dbReference type="InterPro" id="IPR001405">
    <property type="entry name" value="UPF0758"/>
</dbReference>
<keyword evidence="4" id="KW-0862">Zinc</keyword>
<dbReference type="PANTHER" id="PTHR30471:SF3">
    <property type="entry name" value="UPF0758 PROTEIN YEES-RELATED"/>
    <property type="match status" value="1"/>
</dbReference>
<evidence type="ECO:0000259" key="7">
    <source>
        <dbReference type="PROSITE" id="PS50249"/>
    </source>
</evidence>
<dbReference type="Gene3D" id="3.40.140.10">
    <property type="entry name" value="Cytidine Deaminase, domain 2"/>
    <property type="match status" value="1"/>
</dbReference>
<keyword evidence="2" id="KW-0479">Metal-binding</keyword>
<dbReference type="NCBIfam" id="NF000642">
    <property type="entry name" value="PRK00024.1"/>
    <property type="match status" value="1"/>
</dbReference>
<gene>
    <name evidence="8" type="primary">radC</name>
    <name evidence="8" type="ORF">H9Q81_04095</name>
</gene>
<dbReference type="EMBL" id="CP060637">
    <property type="protein sequence ID" value="QNM16019.1"/>
    <property type="molecule type" value="Genomic_DNA"/>
</dbReference>
<evidence type="ECO:0000256" key="6">
    <source>
        <dbReference type="RuleBase" id="RU003797"/>
    </source>
</evidence>